<dbReference type="AlphaFoldDB" id="A0AAV5V4D7"/>
<proteinExistence type="predicted"/>
<sequence>NIFFFCLMLLRRSNGFLIGDCIGPRNALERHLDKNERSVLRSIVHERFSGNNQQEVMRLVLTFVRSRLDDKEWIDIQQEIRAHEARKHECSVYAQLLPSVIYRQLLQRVWEASERGAHHAEIRALVDAFVADLTREGQLSTVPPIERVPPEEPFEDHDPQPRTRRTFPTLVQYP</sequence>
<protein>
    <submittedName>
        <fullName evidence="3">Uncharacterized protein</fullName>
    </submittedName>
</protein>
<evidence type="ECO:0000313" key="4">
    <source>
        <dbReference type="Proteomes" id="UP001432322"/>
    </source>
</evidence>
<comment type="caution">
    <text evidence="3">The sequence shown here is derived from an EMBL/GenBank/DDBJ whole genome shotgun (WGS) entry which is preliminary data.</text>
</comment>
<evidence type="ECO:0000313" key="3">
    <source>
        <dbReference type="EMBL" id="GMT12720.1"/>
    </source>
</evidence>
<evidence type="ECO:0000256" key="1">
    <source>
        <dbReference type="SAM" id="MobiDB-lite"/>
    </source>
</evidence>
<dbReference type="EMBL" id="BTSY01000002">
    <property type="protein sequence ID" value="GMT12720.1"/>
    <property type="molecule type" value="Genomic_DNA"/>
</dbReference>
<feature type="region of interest" description="Disordered" evidence="1">
    <location>
        <begin position="140"/>
        <end position="174"/>
    </location>
</feature>
<name>A0AAV5V4D7_9BILA</name>
<feature type="signal peptide" evidence="2">
    <location>
        <begin position="1"/>
        <end position="15"/>
    </location>
</feature>
<gene>
    <name evidence="3" type="ORF">PFISCL1PPCAC_4017</name>
</gene>
<organism evidence="3 4">
    <name type="scientific">Pristionchus fissidentatus</name>
    <dbReference type="NCBI Taxonomy" id="1538716"/>
    <lineage>
        <taxon>Eukaryota</taxon>
        <taxon>Metazoa</taxon>
        <taxon>Ecdysozoa</taxon>
        <taxon>Nematoda</taxon>
        <taxon>Chromadorea</taxon>
        <taxon>Rhabditida</taxon>
        <taxon>Rhabditina</taxon>
        <taxon>Diplogasteromorpha</taxon>
        <taxon>Diplogasteroidea</taxon>
        <taxon>Neodiplogasteridae</taxon>
        <taxon>Pristionchus</taxon>
    </lineage>
</organism>
<dbReference type="Proteomes" id="UP001432322">
    <property type="component" value="Unassembled WGS sequence"/>
</dbReference>
<reference evidence="3" key="1">
    <citation type="submission" date="2023-10" db="EMBL/GenBank/DDBJ databases">
        <title>Genome assembly of Pristionchus species.</title>
        <authorList>
            <person name="Yoshida K."/>
            <person name="Sommer R.J."/>
        </authorList>
    </citation>
    <scope>NUCLEOTIDE SEQUENCE</scope>
    <source>
        <strain evidence="3">RS5133</strain>
    </source>
</reference>
<keyword evidence="2" id="KW-0732">Signal</keyword>
<feature type="non-terminal residue" evidence="3">
    <location>
        <position position="174"/>
    </location>
</feature>
<feature type="chain" id="PRO_5044011570" evidence="2">
    <location>
        <begin position="16"/>
        <end position="174"/>
    </location>
</feature>
<accession>A0AAV5V4D7</accession>
<keyword evidence="4" id="KW-1185">Reference proteome</keyword>
<evidence type="ECO:0000256" key="2">
    <source>
        <dbReference type="SAM" id="SignalP"/>
    </source>
</evidence>
<feature type="non-terminal residue" evidence="3">
    <location>
        <position position="1"/>
    </location>
</feature>